<dbReference type="Proteomes" id="UP001231518">
    <property type="component" value="Chromosome 15"/>
</dbReference>
<evidence type="ECO:0000256" key="1">
    <source>
        <dbReference type="ARBA" id="ARBA00012513"/>
    </source>
</evidence>
<keyword evidence="11" id="KW-1185">Reference proteome</keyword>
<dbReference type="PANTHER" id="PTHR44329:SF285">
    <property type="entry name" value="V-MOS MOLONEY MURINE SARCOMA VIRAL ONCO HOMOLOG"/>
    <property type="match status" value="1"/>
</dbReference>
<gene>
    <name evidence="10" type="ORF">PYW07_003558</name>
</gene>
<dbReference type="InterPro" id="IPR051681">
    <property type="entry name" value="Ser/Thr_Kinases-Pseudokinases"/>
</dbReference>
<dbReference type="InterPro" id="IPR000719">
    <property type="entry name" value="Prot_kinase_dom"/>
</dbReference>
<evidence type="ECO:0000313" key="11">
    <source>
        <dbReference type="Proteomes" id="UP001231518"/>
    </source>
</evidence>
<dbReference type="Pfam" id="PF00069">
    <property type="entry name" value="Pkinase"/>
    <property type="match status" value="1"/>
</dbReference>
<comment type="caution">
    <text evidence="10">The sequence shown here is derived from an EMBL/GenBank/DDBJ whole genome shotgun (WGS) entry which is preliminary data.</text>
</comment>
<dbReference type="SUPFAM" id="SSF56112">
    <property type="entry name" value="Protein kinase-like (PK-like)"/>
    <property type="match status" value="1"/>
</dbReference>
<dbReference type="PROSITE" id="PS50011">
    <property type="entry name" value="PROTEIN_KINASE_DOM"/>
    <property type="match status" value="1"/>
</dbReference>
<dbReference type="InterPro" id="IPR008271">
    <property type="entry name" value="Ser/Thr_kinase_AS"/>
</dbReference>
<organism evidence="10 11">
    <name type="scientific">Mythimna separata</name>
    <name type="common">Oriental armyworm</name>
    <name type="synonym">Pseudaletia separata</name>
    <dbReference type="NCBI Taxonomy" id="271217"/>
    <lineage>
        <taxon>Eukaryota</taxon>
        <taxon>Metazoa</taxon>
        <taxon>Ecdysozoa</taxon>
        <taxon>Arthropoda</taxon>
        <taxon>Hexapoda</taxon>
        <taxon>Insecta</taxon>
        <taxon>Pterygota</taxon>
        <taxon>Neoptera</taxon>
        <taxon>Endopterygota</taxon>
        <taxon>Lepidoptera</taxon>
        <taxon>Glossata</taxon>
        <taxon>Ditrysia</taxon>
        <taxon>Noctuoidea</taxon>
        <taxon>Noctuidae</taxon>
        <taxon>Noctuinae</taxon>
        <taxon>Hadenini</taxon>
        <taxon>Mythimna</taxon>
    </lineage>
</organism>
<dbReference type="EC" id="2.7.11.1" evidence="1"/>
<evidence type="ECO:0000256" key="2">
    <source>
        <dbReference type="ARBA" id="ARBA00022527"/>
    </source>
</evidence>
<keyword evidence="4" id="KW-0547">Nucleotide-binding</keyword>
<sequence length="356" mass="40346">MGEVNKSIKKRKANLDQKIRIPVSPFLQRFGYGEDGIKMRISRCPEASIRSPEMYKIMCRRVKPMKVQERVKAEAELLRRLAHPNIVRFRQYSSAKRKVEGCDVFLGDMIAQRVEPDYEPFQPKQVLKVAADIASALDYLHTKKQILHGDIKSYNILVKGDFEICKLCDFEVCLPLNEHGVLDKEKARTEGRKSDKYYGSREWRAPEVVNKGEITSKSDVWALGLTLWEMMTLVTPHAELGCPCGAVVLAEPLLLGTDGGPFYNLHNYIDKMSRWISKIGTRPKIPVNVPEKQFMYPLTLFYWCTEASPAARVTAQHLSAAATDMLHHLTYGIWLPHLAGTPLCEPASSTVESTPQ</sequence>
<keyword evidence="5" id="KW-0418">Kinase</keyword>
<protein>
    <recommendedName>
        <fullName evidence="1">non-specific serine/threonine protein kinase</fullName>
        <ecNumber evidence="1">2.7.11.1</ecNumber>
    </recommendedName>
</protein>
<comment type="catalytic activity">
    <reaction evidence="8">
        <text>L-seryl-[protein] + ATP = O-phospho-L-seryl-[protein] + ADP + H(+)</text>
        <dbReference type="Rhea" id="RHEA:17989"/>
        <dbReference type="Rhea" id="RHEA-COMP:9863"/>
        <dbReference type="Rhea" id="RHEA-COMP:11604"/>
        <dbReference type="ChEBI" id="CHEBI:15378"/>
        <dbReference type="ChEBI" id="CHEBI:29999"/>
        <dbReference type="ChEBI" id="CHEBI:30616"/>
        <dbReference type="ChEBI" id="CHEBI:83421"/>
        <dbReference type="ChEBI" id="CHEBI:456216"/>
        <dbReference type="EC" id="2.7.11.1"/>
    </reaction>
</comment>
<feature type="domain" description="Protein kinase" evidence="9">
    <location>
        <begin position="24"/>
        <end position="331"/>
    </location>
</feature>
<evidence type="ECO:0000256" key="3">
    <source>
        <dbReference type="ARBA" id="ARBA00022679"/>
    </source>
</evidence>
<dbReference type="GO" id="GO:0005524">
    <property type="term" value="F:ATP binding"/>
    <property type="evidence" value="ECO:0007669"/>
    <property type="project" value="UniProtKB-KW"/>
</dbReference>
<evidence type="ECO:0000256" key="5">
    <source>
        <dbReference type="ARBA" id="ARBA00022777"/>
    </source>
</evidence>
<proteinExistence type="predicted"/>
<dbReference type="SMART" id="SM00220">
    <property type="entry name" value="S_TKc"/>
    <property type="match status" value="1"/>
</dbReference>
<comment type="catalytic activity">
    <reaction evidence="7">
        <text>L-threonyl-[protein] + ATP = O-phospho-L-threonyl-[protein] + ADP + H(+)</text>
        <dbReference type="Rhea" id="RHEA:46608"/>
        <dbReference type="Rhea" id="RHEA-COMP:11060"/>
        <dbReference type="Rhea" id="RHEA-COMP:11605"/>
        <dbReference type="ChEBI" id="CHEBI:15378"/>
        <dbReference type="ChEBI" id="CHEBI:30013"/>
        <dbReference type="ChEBI" id="CHEBI:30616"/>
        <dbReference type="ChEBI" id="CHEBI:61977"/>
        <dbReference type="ChEBI" id="CHEBI:456216"/>
        <dbReference type="EC" id="2.7.11.1"/>
    </reaction>
</comment>
<evidence type="ECO:0000256" key="8">
    <source>
        <dbReference type="ARBA" id="ARBA00048679"/>
    </source>
</evidence>
<dbReference type="Gene3D" id="3.30.200.20">
    <property type="entry name" value="Phosphorylase Kinase, domain 1"/>
    <property type="match status" value="1"/>
</dbReference>
<dbReference type="EMBL" id="JARGEI010000012">
    <property type="protein sequence ID" value="KAJ8722378.1"/>
    <property type="molecule type" value="Genomic_DNA"/>
</dbReference>
<dbReference type="PROSITE" id="PS00108">
    <property type="entry name" value="PROTEIN_KINASE_ST"/>
    <property type="match status" value="1"/>
</dbReference>
<evidence type="ECO:0000256" key="7">
    <source>
        <dbReference type="ARBA" id="ARBA00047899"/>
    </source>
</evidence>
<evidence type="ECO:0000313" key="10">
    <source>
        <dbReference type="EMBL" id="KAJ8722378.1"/>
    </source>
</evidence>
<name>A0AAD7YNH7_MYTSE</name>
<dbReference type="PANTHER" id="PTHR44329">
    <property type="entry name" value="SERINE/THREONINE-PROTEIN KINASE TNNI3K-RELATED"/>
    <property type="match status" value="1"/>
</dbReference>
<evidence type="ECO:0000256" key="4">
    <source>
        <dbReference type="ARBA" id="ARBA00022741"/>
    </source>
</evidence>
<keyword evidence="3" id="KW-0808">Transferase</keyword>
<accession>A0AAD7YNH7</accession>
<evidence type="ECO:0000259" key="9">
    <source>
        <dbReference type="PROSITE" id="PS50011"/>
    </source>
</evidence>
<reference evidence="10" key="1">
    <citation type="submission" date="2023-03" db="EMBL/GenBank/DDBJ databases">
        <title>Chromosome-level genomes of two armyworms, Mythimna separata and Mythimna loreyi, provide insights into the biosynthesis and reception of sex pheromones.</title>
        <authorList>
            <person name="Zhao H."/>
        </authorList>
    </citation>
    <scope>NUCLEOTIDE SEQUENCE</scope>
    <source>
        <strain evidence="10">BeijingLab</strain>
        <tissue evidence="10">Pupa</tissue>
    </source>
</reference>
<dbReference type="AlphaFoldDB" id="A0AAD7YNH7"/>
<keyword evidence="2" id="KW-0723">Serine/threonine-protein kinase</keyword>
<dbReference type="Gene3D" id="1.10.510.10">
    <property type="entry name" value="Transferase(Phosphotransferase) domain 1"/>
    <property type="match status" value="1"/>
</dbReference>
<keyword evidence="6" id="KW-0067">ATP-binding</keyword>
<evidence type="ECO:0000256" key="6">
    <source>
        <dbReference type="ARBA" id="ARBA00022840"/>
    </source>
</evidence>
<dbReference type="InterPro" id="IPR011009">
    <property type="entry name" value="Kinase-like_dom_sf"/>
</dbReference>
<dbReference type="GO" id="GO:0004674">
    <property type="term" value="F:protein serine/threonine kinase activity"/>
    <property type="evidence" value="ECO:0007669"/>
    <property type="project" value="UniProtKB-KW"/>
</dbReference>